<comment type="caution">
    <text evidence="10">The sequence shown here is derived from an EMBL/GenBank/DDBJ whole genome shotgun (WGS) entry which is preliminary data.</text>
</comment>
<dbReference type="NCBIfam" id="TIGR02095">
    <property type="entry name" value="glgA"/>
    <property type="match status" value="1"/>
</dbReference>
<evidence type="ECO:0000256" key="2">
    <source>
        <dbReference type="ARBA" id="ARBA00002764"/>
    </source>
</evidence>
<evidence type="ECO:0000256" key="3">
    <source>
        <dbReference type="ARBA" id="ARBA00010281"/>
    </source>
</evidence>
<dbReference type="Gene3D" id="3.40.50.2000">
    <property type="entry name" value="Glycogen Phosphorylase B"/>
    <property type="match status" value="2"/>
</dbReference>
<keyword evidence="4 7" id="KW-0328">Glycosyltransferase</keyword>
<dbReference type="GO" id="GO:0009011">
    <property type="term" value="F:alpha-1,4-glucan glucosyltransferase (ADP-glucose donor) activity"/>
    <property type="evidence" value="ECO:0007669"/>
    <property type="project" value="UniProtKB-UniRule"/>
</dbReference>
<dbReference type="Pfam" id="PF00534">
    <property type="entry name" value="Glycos_transf_1"/>
    <property type="match status" value="1"/>
</dbReference>
<dbReference type="NCBIfam" id="NF001898">
    <property type="entry name" value="PRK00654.1-1"/>
    <property type="match status" value="1"/>
</dbReference>
<dbReference type="Pfam" id="PF08323">
    <property type="entry name" value="Glyco_transf_5"/>
    <property type="match status" value="1"/>
</dbReference>
<keyword evidence="5 7" id="KW-0808">Transferase</keyword>
<comment type="function">
    <text evidence="2 7">Synthesizes alpha-1,4-glucan chains using ADP-glucose.</text>
</comment>
<reference evidence="10 11" key="1">
    <citation type="submission" date="2022-03" db="EMBL/GenBank/DDBJ databases">
        <title>Novel taxa within the pig intestine.</title>
        <authorList>
            <person name="Wylensek D."/>
            <person name="Bishof K."/>
            <person name="Afrizal A."/>
            <person name="Clavel T."/>
        </authorList>
    </citation>
    <scope>NUCLEOTIDE SEQUENCE [LARGE SCALE GENOMIC DNA]</scope>
    <source>
        <strain evidence="10 11">CLA-KB-P133</strain>
    </source>
</reference>
<dbReference type="HAMAP" id="MF_00484">
    <property type="entry name" value="Glycogen_synth"/>
    <property type="match status" value="1"/>
</dbReference>
<dbReference type="InterPro" id="IPR013534">
    <property type="entry name" value="Starch_synth_cat_dom"/>
</dbReference>
<comment type="pathway">
    <text evidence="7">Glycan biosynthesis; glycogen biosynthesis.</text>
</comment>
<evidence type="ECO:0000256" key="1">
    <source>
        <dbReference type="ARBA" id="ARBA00001478"/>
    </source>
</evidence>
<dbReference type="PANTHER" id="PTHR45825:SF11">
    <property type="entry name" value="ALPHA AMYLASE DOMAIN-CONTAINING PROTEIN"/>
    <property type="match status" value="1"/>
</dbReference>
<evidence type="ECO:0000259" key="9">
    <source>
        <dbReference type="Pfam" id="PF08323"/>
    </source>
</evidence>
<protein>
    <recommendedName>
        <fullName evidence="7">Glycogen synthase</fullName>
        <ecNumber evidence="7">2.4.1.21</ecNumber>
    </recommendedName>
    <alternativeName>
        <fullName evidence="7">Starch [bacterial glycogen] synthase</fullName>
    </alternativeName>
</protein>
<evidence type="ECO:0000256" key="4">
    <source>
        <dbReference type="ARBA" id="ARBA00022676"/>
    </source>
</evidence>
<comment type="similarity">
    <text evidence="3 7">Belongs to the glycosyltransferase 1 family. Bacterial/plant glycogen synthase subfamily.</text>
</comment>
<dbReference type="RefSeq" id="WP_277655159.1">
    <property type="nucleotide sequence ID" value="NZ_JALBUR010000054.1"/>
</dbReference>
<feature type="domain" description="Starch synthase catalytic" evidence="9">
    <location>
        <begin position="5"/>
        <end position="238"/>
    </location>
</feature>
<keyword evidence="6 7" id="KW-0320">Glycogen biosynthesis</keyword>
<feature type="domain" description="Glycosyl transferase family 1" evidence="8">
    <location>
        <begin position="296"/>
        <end position="442"/>
    </location>
</feature>
<accession>A0AB35U5Z0</accession>
<dbReference type="GO" id="GO:0005978">
    <property type="term" value="P:glycogen biosynthetic process"/>
    <property type="evidence" value="ECO:0007669"/>
    <property type="project" value="UniProtKB-UniRule"/>
</dbReference>
<organism evidence="10 11">
    <name type="scientific">Grylomicrobium aquisgranensis</name>
    <dbReference type="NCBI Taxonomy" id="2926318"/>
    <lineage>
        <taxon>Bacteria</taxon>
        <taxon>Bacillati</taxon>
        <taxon>Bacillota</taxon>
        <taxon>Erysipelotrichia</taxon>
        <taxon>Erysipelotrichales</taxon>
        <taxon>Erysipelotrichaceae</taxon>
        <taxon>Grylomicrobium</taxon>
    </lineage>
</organism>
<comment type="catalytic activity">
    <reaction evidence="1 7">
        <text>[(1-&gt;4)-alpha-D-glucosyl](n) + ADP-alpha-D-glucose = [(1-&gt;4)-alpha-D-glucosyl](n+1) + ADP + H(+)</text>
        <dbReference type="Rhea" id="RHEA:18189"/>
        <dbReference type="Rhea" id="RHEA-COMP:9584"/>
        <dbReference type="Rhea" id="RHEA-COMP:9587"/>
        <dbReference type="ChEBI" id="CHEBI:15378"/>
        <dbReference type="ChEBI" id="CHEBI:15444"/>
        <dbReference type="ChEBI" id="CHEBI:57498"/>
        <dbReference type="ChEBI" id="CHEBI:456216"/>
        <dbReference type="EC" id="2.4.1.21"/>
    </reaction>
</comment>
<dbReference type="InterPro" id="IPR011835">
    <property type="entry name" value="GS/SS"/>
</dbReference>
<gene>
    <name evidence="7 10" type="primary">glgA</name>
    <name evidence="10" type="ORF">MOZ60_11060</name>
</gene>
<sequence>MGRSILFAASEGLPFVKTGGLADVIGSLPKALAKRGHDVRVVLPLYKKIIEKHYDELERLGTIQVHSGWINQPATYYKAEVDGVIYYFIEHQYYFERDGLYGYQDDGERFAFFQRAALDMIYFINWWPNIIHSNDWQCGMIPLLCHACYADDYRYQNIRHVFTIHNLAFQGNFGVDMLPSCLGLDYSYFDNGSIKFDSGISFMKAGIVYADKVTTVSPTYANEILTQTYGERMDAILRYRREDLWGIVNGIDYTLWNPKTDKALKKNYDIKSWKSGKKANKAALQKELGLEVKPDTCLVGIVSRLTNQKGVYLITDRIQEIMGLDIQFVVLGTGEQNAENAFRWMEDTNKGRAVYYCGYNEELAHRIYASADLYLMPSLYEPCGLSQLIALHYGTLPLVRETGGLKDTVQPYNQYTGEGNGFSFYAANADDMVYTLRWAVDQYYHNEAGWNGLVEHAMNYDASWDKSADIYEELYYTICNWPDN</sequence>
<dbReference type="InterPro" id="IPR001296">
    <property type="entry name" value="Glyco_trans_1"/>
</dbReference>
<evidence type="ECO:0000256" key="7">
    <source>
        <dbReference type="HAMAP-Rule" id="MF_00484"/>
    </source>
</evidence>
<dbReference type="PANTHER" id="PTHR45825">
    <property type="entry name" value="GRANULE-BOUND STARCH SYNTHASE 1, CHLOROPLASTIC/AMYLOPLASTIC"/>
    <property type="match status" value="1"/>
</dbReference>
<dbReference type="GO" id="GO:0004373">
    <property type="term" value="F:alpha-1,4-glucan glucosyltransferase (UDP-glucose donor) activity"/>
    <property type="evidence" value="ECO:0007669"/>
    <property type="project" value="InterPro"/>
</dbReference>
<dbReference type="AlphaFoldDB" id="A0AB35U5Z0"/>
<dbReference type="CDD" id="cd03791">
    <property type="entry name" value="GT5_Glycogen_synthase_DULL1-like"/>
    <property type="match status" value="1"/>
</dbReference>
<evidence type="ECO:0000313" key="10">
    <source>
        <dbReference type="EMBL" id="MDX8420618.1"/>
    </source>
</evidence>
<evidence type="ECO:0000313" key="11">
    <source>
        <dbReference type="Proteomes" id="UP001286174"/>
    </source>
</evidence>
<keyword evidence="11" id="KW-1185">Reference proteome</keyword>
<evidence type="ECO:0000256" key="6">
    <source>
        <dbReference type="ARBA" id="ARBA00023056"/>
    </source>
</evidence>
<dbReference type="EC" id="2.4.1.21" evidence="7"/>
<evidence type="ECO:0000259" key="8">
    <source>
        <dbReference type="Pfam" id="PF00534"/>
    </source>
</evidence>
<proteinExistence type="inferred from homology"/>
<name>A0AB35U5Z0_9FIRM</name>
<dbReference type="EMBL" id="JALBUR010000054">
    <property type="protein sequence ID" value="MDX8420618.1"/>
    <property type="molecule type" value="Genomic_DNA"/>
</dbReference>
<evidence type="ECO:0000256" key="5">
    <source>
        <dbReference type="ARBA" id="ARBA00022679"/>
    </source>
</evidence>
<dbReference type="Proteomes" id="UP001286174">
    <property type="component" value="Unassembled WGS sequence"/>
</dbReference>
<dbReference type="SUPFAM" id="SSF53756">
    <property type="entry name" value="UDP-Glycosyltransferase/glycogen phosphorylase"/>
    <property type="match status" value="1"/>
</dbReference>
<feature type="binding site" evidence="7">
    <location>
        <position position="17"/>
    </location>
    <ligand>
        <name>ADP-alpha-D-glucose</name>
        <dbReference type="ChEBI" id="CHEBI:57498"/>
    </ligand>
</feature>